<dbReference type="Proteomes" id="UP000594905">
    <property type="component" value="Chromosome"/>
</dbReference>
<protein>
    <submittedName>
        <fullName evidence="4 5">Trypsin</fullName>
    </submittedName>
</protein>
<feature type="chain" id="PRO_5039427443" evidence="2">
    <location>
        <begin position="22"/>
        <end position="306"/>
    </location>
</feature>
<keyword evidence="7" id="KW-1185">Reference proteome</keyword>
<reference evidence="4 7" key="2">
    <citation type="submission" date="2020-12" db="EMBL/GenBank/DDBJ databases">
        <title>FDA dAtabase for Regulatory Grade micrObial Sequences (FDA-ARGOS): Supporting development and validation of Infectious Disease Dx tests.</title>
        <authorList>
            <person name="Sproer C."/>
            <person name="Gronow S."/>
            <person name="Severitt S."/>
            <person name="Schroder I."/>
            <person name="Tallon L."/>
            <person name="Sadzewicz L."/>
            <person name="Zhao X."/>
            <person name="Boylan J."/>
            <person name="Ott S."/>
            <person name="Bowen H."/>
            <person name="Vavikolanu K."/>
            <person name="Mehta A."/>
            <person name="Aluvathingal J."/>
            <person name="Nadendla S."/>
            <person name="Lowell S."/>
            <person name="Myers T."/>
            <person name="Yan Y."/>
            <person name="Sichtig H."/>
        </authorList>
    </citation>
    <scope>NUCLEOTIDE SEQUENCE [LARGE SCALE GENOMIC DNA]</scope>
    <source>
        <strain evidence="4 7">FDAARGOS_894</strain>
    </source>
</reference>
<dbReference type="RefSeq" id="WP_039676932.1">
    <property type="nucleotide sequence ID" value="NZ_CP065689.1"/>
</dbReference>
<accession>A0A2X4RVT7</accession>
<dbReference type="KEGG" id="cmin:NCTC10288_01731"/>
<evidence type="ECO:0000313" key="4">
    <source>
        <dbReference type="EMBL" id="QPS60690.1"/>
    </source>
</evidence>
<dbReference type="PROSITE" id="PS51257">
    <property type="entry name" value="PROKAR_LIPOPROTEIN"/>
    <property type="match status" value="1"/>
</dbReference>
<feature type="signal peptide" evidence="2">
    <location>
        <begin position="1"/>
        <end position="21"/>
    </location>
</feature>
<dbReference type="Gene3D" id="2.40.10.10">
    <property type="entry name" value="Trypsin-like serine proteases"/>
    <property type="match status" value="2"/>
</dbReference>
<evidence type="ECO:0000256" key="2">
    <source>
        <dbReference type="SAM" id="SignalP"/>
    </source>
</evidence>
<feature type="region of interest" description="Disordered" evidence="1">
    <location>
        <begin position="42"/>
        <end position="73"/>
    </location>
</feature>
<dbReference type="Proteomes" id="UP000249264">
    <property type="component" value="Chromosome 1"/>
</dbReference>
<evidence type="ECO:0000313" key="6">
    <source>
        <dbReference type="Proteomes" id="UP000249264"/>
    </source>
</evidence>
<dbReference type="Pfam" id="PF00089">
    <property type="entry name" value="Trypsin"/>
    <property type="match status" value="1"/>
</dbReference>
<dbReference type="InterPro" id="IPR033116">
    <property type="entry name" value="TRYPSIN_SER"/>
</dbReference>
<dbReference type="GO" id="GO:0004252">
    <property type="term" value="F:serine-type endopeptidase activity"/>
    <property type="evidence" value="ECO:0007669"/>
    <property type="project" value="InterPro"/>
</dbReference>
<dbReference type="STRING" id="38301.NX84_12105"/>
<dbReference type="AlphaFoldDB" id="A0A2X4RVT7"/>
<dbReference type="PROSITE" id="PS00135">
    <property type="entry name" value="TRYPSIN_SER"/>
    <property type="match status" value="1"/>
</dbReference>
<feature type="domain" description="Peptidase S1" evidence="3">
    <location>
        <begin position="139"/>
        <end position="282"/>
    </location>
</feature>
<sequence>MRLPSRLAASLIAIISAVALSACGSSSSTVATITTTTLNLPGAGAGLEGGGAPDNEQHPDTQASEKGSDKVLDGDALWDNTTEIPQAERPEPRVDLAQPEAAEYFMTAGVLTPGVAIYNLDNDGRCSAGHFAGDGQRLFILTAGHCGDKGDTFYYNDTAGNRVKIGEMVLEARNTNTEQINSADIGLIEVSNPAAKVSTSPALNAPLIGWMSLDEVDLAHPTICRAGSTRGVSCGNYIGRDADQGLFAFGNDSDRGDSGGPVYAVIDNELYAVGVMSYVVDEPDNQEAGAMEIGNTMQHFGLTLYI</sequence>
<evidence type="ECO:0000313" key="7">
    <source>
        <dbReference type="Proteomes" id="UP000594905"/>
    </source>
</evidence>
<dbReference type="GO" id="GO:0006508">
    <property type="term" value="P:proteolysis"/>
    <property type="evidence" value="ECO:0007669"/>
    <property type="project" value="InterPro"/>
</dbReference>
<gene>
    <name evidence="4" type="ORF">I6G51_05835</name>
    <name evidence="5" type="ORF">NCTC10288_01731</name>
</gene>
<dbReference type="EMBL" id="LS483460">
    <property type="protein sequence ID" value="SQI00420.1"/>
    <property type="molecule type" value="Genomic_DNA"/>
</dbReference>
<dbReference type="InterPro" id="IPR001254">
    <property type="entry name" value="Trypsin_dom"/>
</dbReference>
<dbReference type="SUPFAM" id="SSF50494">
    <property type="entry name" value="Trypsin-like serine proteases"/>
    <property type="match status" value="1"/>
</dbReference>
<name>A0A2X4RVT7_9CORY</name>
<evidence type="ECO:0000259" key="3">
    <source>
        <dbReference type="Pfam" id="PF00089"/>
    </source>
</evidence>
<reference evidence="5 6" key="1">
    <citation type="submission" date="2018-06" db="EMBL/GenBank/DDBJ databases">
        <authorList>
            <consortium name="Pathogen Informatics"/>
            <person name="Doyle S."/>
        </authorList>
    </citation>
    <scope>NUCLEOTIDE SEQUENCE [LARGE SCALE GENOMIC DNA]</scope>
    <source>
        <strain evidence="5 6">NCTC10288</strain>
    </source>
</reference>
<feature type="compositionally biased region" description="Gly residues" evidence="1">
    <location>
        <begin position="43"/>
        <end position="52"/>
    </location>
</feature>
<dbReference type="OrthoDB" id="8781117at2"/>
<dbReference type="InterPro" id="IPR009003">
    <property type="entry name" value="Peptidase_S1_PA"/>
</dbReference>
<dbReference type="GeneID" id="70783620"/>
<evidence type="ECO:0000256" key="1">
    <source>
        <dbReference type="SAM" id="MobiDB-lite"/>
    </source>
</evidence>
<dbReference type="PROSITE" id="PS00134">
    <property type="entry name" value="TRYPSIN_HIS"/>
    <property type="match status" value="1"/>
</dbReference>
<dbReference type="InterPro" id="IPR043504">
    <property type="entry name" value="Peptidase_S1_PA_chymotrypsin"/>
</dbReference>
<dbReference type="InterPro" id="IPR018114">
    <property type="entry name" value="TRYPSIN_HIS"/>
</dbReference>
<organism evidence="5 6">
    <name type="scientific">Corynebacterium minutissimum</name>
    <dbReference type="NCBI Taxonomy" id="38301"/>
    <lineage>
        <taxon>Bacteria</taxon>
        <taxon>Bacillati</taxon>
        <taxon>Actinomycetota</taxon>
        <taxon>Actinomycetes</taxon>
        <taxon>Mycobacteriales</taxon>
        <taxon>Corynebacteriaceae</taxon>
        <taxon>Corynebacterium</taxon>
    </lineage>
</organism>
<keyword evidence="2" id="KW-0732">Signal</keyword>
<dbReference type="EMBL" id="CP065689">
    <property type="protein sequence ID" value="QPS60690.1"/>
    <property type="molecule type" value="Genomic_DNA"/>
</dbReference>
<evidence type="ECO:0000313" key="5">
    <source>
        <dbReference type="EMBL" id="SQI00420.1"/>
    </source>
</evidence>
<proteinExistence type="predicted"/>